<dbReference type="EC" id="2.4.-.-" evidence="3"/>
<dbReference type="CDD" id="cd04186">
    <property type="entry name" value="GT_2_like_c"/>
    <property type="match status" value="1"/>
</dbReference>
<evidence type="ECO:0000256" key="1">
    <source>
        <dbReference type="PROSITE-ProRule" id="PRU00339"/>
    </source>
</evidence>
<feature type="repeat" description="TPR" evidence="1">
    <location>
        <begin position="500"/>
        <end position="533"/>
    </location>
</feature>
<evidence type="ECO:0000313" key="3">
    <source>
        <dbReference type="EMBL" id="MDO7906573.1"/>
    </source>
</evidence>
<dbReference type="PANTHER" id="PTHR43179:SF7">
    <property type="entry name" value="RHAMNOSYLTRANSFERASE WBBL"/>
    <property type="match status" value="1"/>
</dbReference>
<proteinExistence type="predicted"/>
<dbReference type="Gene3D" id="3.40.50.150">
    <property type="entry name" value="Vaccinia Virus protein VP39"/>
    <property type="match status" value="1"/>
</dbReference>
<dbReference type="InterPro" id="IPR011990">
    <property type="entry name" value="TPR-like_helical_dom_sf"/>
</dbReference>
<comment type="caution">
    <text evidence="3">The sequence shown here is derived from an EMBL/GenBank/DDBJ whole genome shotgun (WGS) entry which is preliminary data.</text>
</comment>
<keyword evidence="1" id="KW-0802">TPR repeat</keyword>
<protein>
    <submittedName>
        <fullName evidence="3">Glycosyltransferase</fullName>
        <ecNumber evidence="3">2.4.-.-</ecNumber>
    </submittedName>
</protein>
<dbReference type="SUPFAM" id="SSF48452">
    <property type="entry name" value="TPR-like"/>
    <property type="match status" value="1"/>
</dbReference>
<dbReference type="PANTHER" id="PTHR43179">
    <property type="entry name" value="RHAMNOSYLTRANSFERASE WBBL"/>
    <property type="match status" value="1"/>
</dbReference>
<keyword evidence="3" id="KW-0808">Transferase</keyword>
<dbReference type="Pfam" id="PF13489">
    <property type="entry name" value="Methyltransf_23"/>
    <property type="match status" value="1"/>
</dbReference>
<evidence type="ECO:0000313" key="4">
    <source>
        <dbReference type="Proteomes" id="UP001240171"/>
    </source>
</evidence>
<feature type="domain" description="Glycosyltransferase 2-like" evidence="2">
    <location>
        <begin position="4"/>
        <end position="131"/>
    </location>
</feature>
<dbReference type="CDD" id="cd02440">
    <property type="entry name" value="AdoMet_MTases"/>
    <property type="match status" value="1"/>
</dbReference>
<name>A0ABT9CBD8_9BACL</name>
<dbReference type="Pfam" id="PF00535">
    <property type="entry name" value="Glycos_transf_2"/>
    <property type="match status" value="2"/>
</dbReference>
<dbReference type="Gene3D" id="3.90.550.10">
    <property type="entry name" value="Spore Coat Polysaccharide Biosynthesis Protein SpsA, Chain A"/>
    <property type="match status" value="2"/>
</dbReference>
<dbReference type="RefSeq" id="WP_305023754.1">
    <property type="nucleotide sequence ID" value="NZ_JAUQTB010000003.1"/>
</dbReference>
<dbReference type="SUPFAM" id="SSF53448">
    <property type="entry name" value="Nucleotide-diphospho-sugar transferases"/>
    <property type="match status" value="2"/>
</dbReference>
<dbReference type="PROSITE" id="PS50005">
    <property type="entry name" value="TPR"/>
    <property type="match status" value="1"/>
</dbReference>
<keyword evidence="4" id="KW-1185">Reference proteome</keyword>
<reference evidence="3 4" key="1">
    <citation type="submission" date="2023-07" db="EMBL/GenBank/DDBJ databases">
        <title>Paenibacillus sp. JX-17 nov. isolated from soil.</title>
        <authorList>
            <person name="Wan Y."/>
            <person name="Liu B."/>
        </authorList>
    </citation>
    <scope>NUCLEOTIDE SEQUENCE [LARGE SCALE GENOMIC DNA]</scope>
    <source>
        <strain evidence="3 4">JX-17</strain>
    </source>
</reference>
<sequence>MKTSMVVLTYNQLEYTKLCIDSIRTYTSPETYEIIIVDNLSTDGTREWLKEQPDLKLILNDENLGFPKGCNQGIEAATGELILLLNNDTVVTSHWLDNMITCLNSSPDIGAVGCVTNNCSYGQQISVPYDNSELEAMQAFAADFNQSNQELWEERLKLVGFCYLFRAEIAKQIGLLDEIFTPGNYEDDDYSIRIREAGYRLMLCRDTFIHHFGSVSFKQKAVRLKQLLAKNRQKFMDKWGFDPDAQKINFGVVDQLQENHKSFEEFRVLEVGCQAGGNLQQIRNNFPKASLYGVEKNINAVRLADKIGEVQHVAEYTGSLNYSEAFFDAIVIDEILCEVIDPWRVLDGLRKYLKPDGIFIFGIYNALHFTIVGDLLNGNWDYEGDSLLEKKHLRFFTLKEIRKLMARAGLEITNTLGIPFHYTDPVTIQSLSGLMPPELKSQLNIAEYIVTAKPSELPDILKGILDNRDNTKEFFEKLSSYNDKTIMDFIKFTIPQNEQFELFNITGVVFFENAQLKRVLPYFEQALEINDQDKEILFNTAYFLTYLGESEHAEEYISKLREVDNDLFYQFTEISCASIMDDLSKLEEQPLVSIVVRTKNRPELLARCIESLNKQIYSNIEVVIINDGGSPVDELIEKVEHTVQFHSNKSSQGRAHALKKGLELAIGKYVNFVDDDDLLYPNHVALLVHALVQGNNHVVYSDAMLRIEEKAGAFWRVVEKKKEYSRDFDAELLRRTNYVPNLTVMFDRELAIEAGGINEQYQVLEDWDFWIRLSQLTEFYHLAQLTSEYSQRINGDNATQVEGHTFAAIRNKIYKEQSVIF</sequence>
<accession>A0ABT9CBD8</accession>
<dbReference type="InterPro" id="IPR001173">
    <property type="entry name" value="Glyco_trans_2-like"/>
</dbReference>
<dbReference type="SUPFAM" id="SSF53335">
    <property type="entry name" value="S-adenosyl-L-methionine-dependent methyltransferases"/>
    <property type="match status" value="1"/>
</dbReference>
<dbReference type="InterPro" id="IPR029044">
    <property type="entry name" value="Nucleotide-diphossugar_trans"/>
</dbReference>
<keyword evidence="3" id="KW-0328">Glycosyltransferase</keyword>
<dbReference type="InterPro" id="IPR029063">
    <property type="entry name" value="SAM-dependent_MTases_sf"/>
</dbReference>
<dbReference type="InterPro" id="IPR019734">
    <property type="entry name" value="TPR_rpt"/>
</dbReference>
<dbReference type="Proteomes" id="UP001240171">
    <property type="component" value="Unassembled WGS sequence"/>
</dbReference>
<dbReference type="EMBL" id="JAUQTB010000003">
    <property type="protein sequence ID" value="MDO7906573.1"/>
    <property type="molecule type" value="Genomic_DNA"/>
</dbReference>
<feature type="domain" description="Glycosyltransferase 2-like" evidence="2">
    <location>
        <begin position="593"/>
        <end position="716"/>
    </location>
</feature>
<gene>
    <name evidence="3" type="ORF">Q5741_09085</name>
</gene>
<dbReference type="GO" id="GO:0016757">
    <property type="term" value="F:glycosyltransferase activity"/>
    <property type="evidence" value="ECO:0007669"/>
    <property type="project" value="UniProtKB-KW"/>
</dbReference>
<evidence type="ECO:0000259" key="2">
    <source>
        <dbReference type="Pfam" id="PF00535"/>
    </source>
</evidence>
<organism evidence="3 4">
    <name type="scientific">Paenibacillus lacisoli</name>
    <dbReference type="NCBI Taxonomy" id="3064525"/>
    <lineage>
        <taxon>Bacteria</taxon>
        <taxon>Bacillati</taxon>
        <taxon>Bacillota</taxon>
        <taxon>Bacilli</taxon>
        <taxon>Bacillales</taxon>
        <taxon>Paenibacillaceae</taxon>
        <taxon>Paenibacillus</taxon>
    </lineage>
</organism>